<dbReference type="EMBL" id="KN835365">
    <property type="protein sequence ID" value="KIK38968.1"/>
    <property type="molecule type" value="Genomic_DNA"/>
</dbReference>
<dbReference type="AlphaFoldDB" id="A0A0D0B556"/>
<feature type="compositionally biased region" description="Basic and acidic residues" evidence="1">
    <location>
        <begin position="14"/>
        <end position="30"/>
    </location>
</feature>
<feature type="compositionally biased region" description="Polar residues" evidence="1">
    <location>
        <begin position="1"/>
        <end position="13"/>
    </location>
</feature>
<organism evidence="2 3">
    <name type="scientific">Suillus luteus UH-Slu-Lm8-n1</name>
    <dbReference type="NCBI Taxonomy" id="930992"/>
    <lineage>
        <taxon>Eukaryota</taxon>
        <taxon>Fungi</taxon>
        <taxon>Dikarya</taxon>
        <taxon>Basidiomycota</taxon>
        <taxon>Agaricomycotina</taxon>
        <taxon>Agaricomycetes</taxon>
        <taxon>Agaricomycetidae</taxon>
        <taxon>Boletales</taxon>
        <taxon>Suillineae</taxon>
        <taxon>Suillaceae</taxon>
        <taxon>Suillus</taxon>
    </lineage>
</organism>
<dbReference type="STRING" id="930992.A0A0D0B556"/>
<feature type="region of interest" description="Disordered" evidence="1">
    <location>
        <begin position="1"/>
        <end position="30"/>
    </location>
</feature>
<keyword evidence="3" id="KW-1185">Reference proteome</keyword>
<accession>A0A0D0B556</accession>
<name>A0A0D0B556_9AGAM</name>
<gene>
    <name evidence="2" type="ORF">CY34DRAFT_14702</name>
</gene>
<sequence>MCVQSKGSFAQQSYEEKKVKKAEKASEAKEPELVAVDAQIKLSSRKLQNSQKIQEQVDNGAERQQTKLYSLRRDLSNARQAADEAAERPTDVHLNITLSSARTV</sequence>
<dbReference type="Proteomes" id="UP000054485">
    <property type="component" value="Unassembled WGS sequence"/>
</dbReference>
<protein>
    <submittedName>
        <fullName evidence="2">Uncharacterized protein</fullName>
    </submittedName>
</protein>
<dbReference type="InParanoid" id="A0A0D0B556"/>
<evidence type="ECO:0000256" key="1">
    <source>
        <dbReference type="SAM" id="MobiDB-lite"/>
    </source>
</evidence>
<reference evidence="2 3" key="1">
    <citation type="submission" date="2014-04" db="EMBL/GenBank/DDBJ databases">
        <authorList>
            <consortium name="DOE Joint Genome Institute"/>
            <person name="Kuo A."/>
            <person name="Ruytinx J."/>
            <person name="Rineau F."/>
            <person name="Colpaert J."/>
            <person name="Kohler A."/>
            <person name="Nagy L.G."/>
            <person name="Floudas D."/>
            <person name="Copeland A."/>
            <person name="Barry K.W."/>
            <person name="Cichocki N."/>
            <person name="Veneault-Fourrey C."/>
            <person name="LaButti K."/>
            <person name="Lindquist E.A."/>
            <person name="Lipzen A."/>
            <person name="Lundell T."/>
            <person name="Morin E."/>
            <person name="Murat C."/>
            <person name="Sun H."/>
            <person name="Tunlid A."/>
            <person name="Henrissat B."/>
            <person name="Grigoriev I.V."/>
            <person name="Hibbett D.S."/>
            <person name="Martin F."/>
            <person name="Nordberg H.P."/>
            <person name="Cantor M.N."/>
            <person name="Hua S.X."/>
        </authorList>
    </citation>
    <scope>NUCLEOTIDE SEQUENCE [LARGE SCALE GENOMIC DNA]</scope>
    <source>
        <strain evidence="2 3">UH-Slu-Lm8-n1</strain>
    </source>
</reference>
<dbReference type="HOGENOM" id="CLU_2251827_0_0_1"/>
<evidence type="ECO:0000313" key="3">
    <source>
        <dbReference type="Proteomes" id="UP000054485"/>
    </source>
</evidence>
<evidence type="ECO:0000313" key="2">
    <source>
        <dbReference type="EMBL" id="KIK38968.1"/>
    </source>
</evidence>
<reference evidence="3" key="2">
    <citation type="submission" date="2015-01" db="EMBL/GenBank/DDBJ databases">
        <title>Evolutionary Origins and Diversification of the Mycorrhizal Mutualists.</title>
        <authorList>
            <consortium name="DOE Joint Genome Institute"/>
            <consortium name="Mycorrhizal Genomics Consortium"/>
            <person name="Kohler A."/>
            <person name="Kuo A."/>
            <person name="Nagy L.G."/>
            <person name="Floudas D."/>
            <person name="Copeland A."/>
            <person name="Barry K.W."/>
            <person name="Cichocki N."/>
            <person name="Veneault-Fourrey C."/>
            <person name="LaButti K."/>
            <person name="Lindquist E.A."/>
            <person name="Lipzen A."/>
            <person name="Lundell T."/>
            <person name="Morin E."/>
            <person name="Murat C."/>
            <person name="Riley R."/>
            <person name="Ohm R."/>
            <person name="Sun H."/>
            <person name="Tunlid A."/>
            <person name="Henrissat B."/>
            <person name="Grigoriev I.V."/>
            <person name="Hibbett D.S."/>
            <person name="Martin F."/>
        </authorList>
    </citation>
    <scope>NUCLEOTIDE SEQUENCE [LARGE SCALE GENOMIC DNA]</scope>
    <source>
        <strain evidence="3">UH-Slu-Lm8-n1</strain>
    </source>
</reference>
<proteinExistence type="predicted"/>